<evidence type="ECO:0000313" key="3">
    <source>
        <dbReference type="EMBL" id="CAF1020916.1"/>
    </source>
</evidence>
<dbReference type="PANTHER" id="PTHR46943">
    <property type="entry name" value="PENTRAXIN-RELATED PROTEIN PTX3"/>
    <property type="match status" value="1"/>
</dbReference>
<dbReference type="SUPFAM" id="SSF49899">
    <property type="entry name" value="Concanavalin A-like lectins/glucanases"/>
    <property type="match status" value="2"/>
</dbReference>
<evidence type="ECO:0000313" key="4">
    <source>
        <dbReference type="Proteomes" id="UP000663870"/>
    </source>
</evidence>
<protein>
    <recommendedName>
        <fullName evidence="5">LamG-like jellyroll fold domain-containing protein</fullName>
    </recommendedName>
</protein>
<evidence type="ECO:0000256" key="1">
    <source>
        <dbReference type="SAM" id="MobiDB-lite"/>
    </source>
</evidence>
<reference evidence="3" key="1">
    <citation type="submission" date="2021-02" db="EMBL/GenBank/DDBJ databases">
        <authorList>
            <person name="Nowell W R."/>
        </authorList>
    </citation>
    <scope>NUCLEOTIDE SEQUENCE</scope>
</reference>
<keyword evidence="2" id="KW-0472">Membrane</keyword>
<organism evidence="3 4">
    <name type="scientific">Rotaria sordida</name>
    <dbReference type="NCBI Taxonomy" id="392033"/>
    <lineage>
        <taxon>Eukaryota</taxon>
        <taxon>Metazoa</taxon>
        <taxon>Spiralia</taxon>
        <taxon>Gnathifera</taxon>
        <taxon>Rotifera</taxon>
        <taxon>Eurotatoria</taxon>
        <taxon>Bdelloidea</taxon>
        <taxon>Philodinida</taxon>
        <taxon>Philodinidae</taxon>
        <taxon>Rotaria</taxon>
    </lineage>
</organism>
<dbReference type="InterPro" id="IPR013320">
    <property type="entry name" value="ConA-like_dom_sf"/>
</dbReference>
<name>A0A814I9G6_9BILA</name>
<feature type="compositionally biased region" description="Polar residues" evidence="1">
    <location>
        <begin position="21"/>
        <end position="34"/>
    </location>
</feature>
<comment type="caution">
    <text evidence="3">The sequence shown here is derived from an EMBL/GenBank/DDBJ whole genome shotgun (WGS) entry which is preliminary data.</text>
</comment>
<gene>
    <name evidence="3" type="ORF">JXQ802_LOCUS15160</name>
</gene>
<keyword evidence="2" id="KW-1133">Transmembrane helix</keyword>
<feature type="transmembrane region" description="Helical" evidence="2">
    <location>
        <begin position="166"/>
        <end position="199"/>
    </location>
</feature>
<feature type="region of interest" description="Disordered" evidence="1">
    <location>
        <begin position="1"/>
        <end position="34"/>
    </location>
</feature>
<sequence length="680" mass="74330">MIDKNDQRLLSSAHSAVTPRQYRQSSLPRVSRQQSIEKCIHRRKTNSAKSMIIIHTKIRSQNNSLTGNENNNVNNIDKFPSINDLVNSKSSFNQSLNEWSNNKTQSAHIKSQHSSLSKDNISRESIQFNRSSTTKTLNEYSARKKSLGEYHEIVEDTKKRKKRKYFYCFSCPCGVWCLLCLLIGLLFGILLAVLLLQFLPKSQTTITTTISISTLLTNTSTIGSSTTTPSVTTTITSTSTTTNYVCSFSCLNQSWISSTNLLAKWEFDNNLIEDVSSSLTTSDQSPVYATGYVNEALLFDANANQSLTSPFITLTSSSFTIDAWIYPTGFPNTQDHSIVGLCPSTTTYECLHLTIHENGGKYLYLGFYGDDCEGNTVISLNEWIHVAFLFEVNSLTQSIYLNGKLDVSRTAGGPFKANTDSVTIGNIPGLDSFAGPNYFQGMIDRLAITSRVKSECEILEEATLSTYFTFNSGISFNDSGPNSLSAIGSSVSFVSTGHSLEAISFSGSTSSYFQISGVTSLGITNRPFSISLWIRPRSLSGTIVHVSANSSGLGWCYPFLGFATNGSIVAQMYNSNVKSVIGPSISVTSDWTHIVETWSSTNGLRLYVNNILVASTTAMATSYIASSVQNYVTLANSLSGTGICGAGLLGSMSPYNGDIDEFRIYSRELTAADICTLYIS</sequence>
<dbReference type="AlphaFoldDB" id="A0A814I9G6"/>
<proteinExistence type="predicted"/>
<dbReference type="Pfam" id="PF13385">
    <property type="entry name" value="Laminin_G_3"/>
    <property type="match status" value="2"/>
</dbReference>
<keyword evidence="4" id="KW-1185">Reference proteome</keyword>
<dbReference type="InterPro" id="IPR042837">
    <property type="entry name" value="PTX3"/>
</dbReference>
<dbReference type="Proteomes" id="UP000663870">
    <property type="component" value="Unassembled WGS sequence"/>
</dbReference>
<dbReference type="GO" id="GO:0006955">
    <property type="term" value="P:immune response"/>
    <property type="evidence" value="ECO:0007669"/>
    <property type="project" value="InterPro"/>
</dbReference>
<accession>A0A814I9G6</accession>
<evidence type="ECO:0008006" key="5">
    <source>
        <dbReference type="Google" id="ProtNLM"/>
    </source>
</evidence>
<evidence type="ECO:0000256" key="2">
    <source>
        <dbReference type="SAM" id="Phobius"/>
    </source>
</evidence>
<dbReference type="EMBL" id="CAJNOL010000349">
    <property type="protein sequence ID" value="CAF1020916.1"/>
    <property type="molecule type" value="Genomic_DNA"/>
</dbReference>
<dbReference type="Gene3D" id="2.60.120.200">
    <property type="match status" value="2"/>
</dbReference>
<dbReference type="PANTHER" id="PTHR46943:SF1">
    <property type="entry name" value="PENTRAXIN-RELATED PROTEIN PTX3"/>
    <property type="match status" value="1"/>
</dbReference>
<keyword evidence="2" id="KW-0812">Transmembrane</keyword>